<sequence>SRLQLFTEIKGVAISVVLAVYHKGRLTSIKVTVFLVNKYAAIREHDDGSATTFIHLSVLEGAQTSLPCPIDTSRKATSAVWFHITSDGSSRHSNRPRHLQVMKVYALEVPDLPPSTISLEGTSALVDGTHWKQSSWSGRAFFSLLSDPPALLLNRVKREDSGSYICNVTYRDNVTSYAAVTATVSRVELFVAAHPCPPVIKNAKGAPLEAMAGPFAQGDTLRLTCEVETCDHDLRLIWYHNGVQQRTAHETMATSQGGWKSLFTLGPLR</sequence>
<feature type="non-terminal residue" evidence="2">
    <location>
        <position position="1"/>
    </location>
</feature>
<dbReference type="PANTHER" id="PTHR23278:SF19">
    <property type="entry name" value="OBSCURIN"/>
    <property type="match status" value="1"/>
</dbReference>
<organism evidence="2">
    <name type="scientific">Amblyomma maculatum</name>
    <name type="common">Gulf Coast tick</name>
    <dbReference type="NCBI Taxonomy" id="34609"/>
    <lineage>
        <taxon>Eukaryota</taxon>
        <taxon>Metazoa</taxon>
        <taxon>Ecdysozoa</taxon>
        <taxon>Arthropoda</taxon>
        <taxon>Chelicerata</taxon>
        <taxon>Arachnida</taxon>
        <taxon>Acari</taxon>
        <taxon>Parasitiformes</taxon>
        <taxon>Ixodida</taxon>
        <taxon>Ixodoidea</taxon>
        <taxon>Ixodidae</taxon>
        <taxon>Amblyomminae</taxon>
        <taxon>Amblyomma</taxon>
    </lineage>
</organism>
<dbReference type="AlphaFoldDB" id="G3MJL2"/>
<dbReference type="SUPFAM" id="SSF48726">
    <property type="entry name" value="Immunoglobulin"/>
    <property type="match status" value="2"/>
</dbReference>
<dbReference type="Gene3D" id="2.60.40.10">
    <property type="entry name" value="Immunoglobulins"/>
    <property type="match status" value="1"/>
</dbReference>
<dbReference type="PANTHER" id="PTHR23278">
    <property type="entry name" value="SIDESTEP PROTEIN"/>
    <property type="match status" value="1"/>
</dbReference>
<name>G3MJL2_AMBMU</name>
<accession>G3MJL2</accession>
<feature type="domain" description="Ig-like" evidence="1">
    <location>
        <begin position="197"/>
        <end position="242"/>
    </location>
</feature>
<evidence type="ECO:0000259" key="1">
    <source>
        <dbReference type="PROSITE" id="PS50835"/>
    </source>
</evidence>
<protein>
    <recommendedName>
        <fullName evidence="1">Ig-like domain-containing protein</fullName>
    </recommendedName>
</protein>
<dbReference type="InterPro" id="IPR007110">
    <property type="entry name" value="Ig-like_dom"/>
</dbReference>
<dbReference type="SMART" id="SM00409">
    <property type="entry name" value="IG"/>
    <property type="match status" value="1"/>
</dbReference>
<evidence type="ECO:0000313" key="2">
    <source>
        <dbReference type="EMBL" id="AEO33680.1"/>
    </source>
</evidence>
<reference evidence="2" key="1">
    <citation type="journal article" date="2011" name="PLoS ONE">
        <title>A deep insight into the sialotranscriptome of the gulf coast tick, Amblyomma maculatum.</title>
        <authorList>
            <person name="Karim S."/>
            <person name="Singh P."/>
            <person name="Ribeiro J.M."/>
        </authorList>
    </citation>
    <scope>NUCLEOTIDE SEQUENCE</scope>
    <source>
        <tissue evidence="2">Salivary gland</tissue>
    </source>
</reference>
<dbReference type="InterPro" id="IPR003599">
    <property type="entry name" value="Ig_sub"/>
</dbReference>
<feature type="non-terminal residue" evidence="2">
    <location>
        <position position="269"/>
    </location>
</feature>
<proteinExistence type="evidence at transcript level"/>
<dbReference type="InterPro" id="IPR036179">
    <property type="entry name" value="Ig-like_dom_sf"/>
</dbReference>
<dbReference type="PROSITE" id="PS50835">
    <property type="entry name" value="IG_LIKE"/>
    <property type="match status" value="2"/>
</dbReference>
<feature type="domain" description="Ig-like" evidence="1">
    <location>
        <begin position="60"/>
        <end position="185"/>
    </location>
</feature>
<dbReference type="InterPro" id="IPR013783">
    <property type="entry name" value="Ig-like_fold"/>
</dbReference>
<dbReference type="EMBL" id="JO842063">
    <property type="protein sequence ID" value="AEO33680.1"/>
    <property type="molecule type" value="mRNA"/>
</dbReference>